<dbReference type="InterPro" id="IPR036179">
    <property type="entry name" value="Ig-like_dom_sf"/>
</dbReference>
<feature type="region of interest" description="Disordered" evidence="4">
    <location>
        <begin position="287"/>
        <end position="343"/>
    </location>
</feature>
<evidence type="ECO:0000259" key="5">
    <source>
        <dbReference type="PROSITE" id="PS50835"/>
    </source>
</evidence>
<feature type="region of interest" description="Disordered" evidence="4">
    <location>
        <begin position="221"/>
        <end position="255"/>
    </location>
</feature>
<dbReference type="PANTHER" id="PTHR16423:SF7">
    <property type="entry name" value="NATURAL CYTOTOXICITY TRIGGERING RECEPTOR 2"/>
    <property type="match status" value="1"/>
</dbReference>
<reference evidence="6 9" key="1">
    <citation type="journal article" date="2005" name="Nature">
        <title>Genome sequence, comparative analysis and haplotype structure of the domestic dog.</title>
        <authorList>
            <consortium name="Broad Sequencing Platform"/>
            <person name="Lindblad-Toh K."/>
            <person name="Wade C.M."/>
            <person name="Mikkelsen T.S."/>
            <person name="Karlsson E.K."/>
            <person name="Jaffe D.B."/>
            <person name="Kamal M."/>
            <person name="Clamp M."/>
            <person name="Chang J.L."/>
            <person name="Kulbokas E.J. III"/>
            <person name="Zody M.C."/>
            <person name="Mauceli E."/>
            <person name="Xie X."/>
            <person name="Breen M."/>
            <person name="Wayne R.K."/>
            <person name="Ostrander E.A."/>
            <person name="Ponting C.P."/>
            <person name="Galibert F."/>
            <person name="Smith D.R."/>
            <person name="DeJong P.J."/>
            <person name="Kirkness E."/>
            <person name="Alvarez P."/>
            <person name="Biagi T."/>
            <person name="Brockman W."/>
            <person name="Butler J."/>
            <person name="Chin C.W."/>
            <person name="Cook A."/>
            <person name="Cuff J."/>
            <person name="Daly M.J."/>
            <person name="DeCaprio D."/>
            <person name="Gnerre S."/>
            <person name="Grabherr M."/>
            <person name="Kellis M."/>
            <person name="Kleber M."/>
            <person name="Bardeleben C."/>
            <person name="Goodstadt L."/>
            <person name="Heger A."/>
            <person name="Hitte C."/>
            <person name="Kim L."/>
            <person name="Koepfli K.P."/>
            <person name="Parker H.G."/>
            <person name="Pollinger J.P."/>
            <person name="Searle S.M."/>
            <person name="Sutter N.B."/>
            <person name="Thomas R."/>
            <person name="Webber C."/>
            <person name="Baldwin J."/>
            <person name="Abebe A."/>
            <person name="Abouelleil A."/>
            <person name="Aftuck L."/>
            <person name="Ait-Zahra M."/>
            <person name="Aldredge T."/>
            <person name="Allen N."/>
            <person name="An P."/>
            <person name="Anderson S."/>
            <person name="Antoine C."/>
            <person name="Arachchi H."/>
            <person name="Aslam A."/>
            <person name="Ayotte L."/>
            <person name="Bachantsang P."/>
            <person name="Barry A."/>
            <person name="Bayul T."/>
            <person name="Benamara M."/>
            <person name="Berlin A."/>
            <person name="Bessette D."/>
            <person name="Blitshteyn B."/>
            <person name="Bloom T."/>
            <person name="Blye J."/>
            <person name="Boguslavskiy L."/>
            <person name="Bonnet C."/>
            <person name="Boukhgalter B."/>
            <person name="Brown A."/>
            <person name="Cahill P."/>
            <person name="Calixte N."/>
            <person name="Camarata J."/>
            <person name="Cheshatsang Y."/>
            <person name="Chu J."/>
            <person name="Citroen M."/>
            <person name="Collymore A."/>
            <person name="Cooke P."/>
            <person name="Dawoe T."/>
            <person name="Daza R."/>
            <person name="Decktor K."/>
            <person name="DeGray S."/>
            <person name="Dhargay N."/>
            <person name="Dooley K."/>
            <person name="Dooley K."/>
            <person name="Dorje P."/>
            <person name="Dorjee K."/>
            <person name="Dorris L."/>
            <person name="Duffey N."/>
            <person name="Dupes A."/>
            <person name="Egbiremolen O."/>
            <person name="Elong R."/>
            <person name="Falk J."/>
            <person name="Farina A."/>
            <person name="Faro S."/>
            <person name="Ferguson D."/>
            <person name="Ferreira P."/>
            <person name="Fisher S."/>
            <person name="FitzGerald M."/>
            <person name="Foley K."/>
            <person name="Foley C."/>
            <person name="Franke A."/>
            <person name="Friedrich D."/>
            <person name="Gage D."/>
            <person name="Garber M."/>
            <person name="Gearin G."/>
            <person name="Giannoukos G."/>
            <person name="Goode T."/>
            <person name="Goyette A."/>
            <person name="Graham J."/>
            <person name="Grandbois E."/>
            <person name="Gyaltsen K."/>
            <person name="Hafez N."/>
            <person name="Hagopian D."/>
            <person name="Hagos B."/>
            <person name="Hall J."/>
            <person name="Healy C."/>
            <person name="Hegarty R."/>
            <person name="Honan T."/>
            <person name="Horn A."/>
            <person name="Houde N."/>
            <person name="Hughes L."/>
            <person name="Hunnicutt L."/>
            <person name="Husby M."/>
            <person name="Jester B."/>
            <person name="Jones C."/>
            <person name="Kamat A."/>
            <person name="Kanga B."/>
            <person name="Kells C."/>
            <person name="Khazanovich D."/>
            <person name="Kieu A.C."/>
            <person name="Kisner P."/>
            <person name="Kumar M."/>
            <person name="Lance K."/>
            <person name="Landers T."/>
            <person name="Lara M."/>
            <person name="Lee W."/>
            <person name="Leger J.P."/>
            <person name="Lennon N."/>
            <person name="Leuper L."/>
            <person name="LeVine S."/>
            <person name="Liu J."/>
            <person name="Liu X."/>
            <person name="Lokyitsang Y."/>
            <person name="Lokyitsang T."/>
            <person name="Lui A."/>
            <person name="Macdonald J."/>
            <person name="Major J."/>
            <person name="Marabella R."/>
            <person name="Maru K."/>
            <person name="Matthews C."/>
            <person name="McDonough S."/>
            <person name="Mehta T."/>
            <person name="Meldrim J."/>
            <person name="Melnikov A."/>
            <person name="Meneus L."/>
            <person name="Mihalev A."/>
            <person name="Mihova T."/>
            <person name="Miller K."/>
            <person name="Mittelman R."/>
            <person name="Mlenga V."/>
            <person name="Mulrain L."/>
            <person name="Munson G."/>
            <person name="Navidi A."/>
            <person name="Naylor J."/>
            <person name="Nguyen T."/>
            <person name="Nguyen N."/>
            <person name="Nguyen C."/>
            <person name="Nguyen T."/>
            <person name="Nicol R."/>
            <person name="Norbu N."/>
            <person name="Norbu C."/>
            <person name="Novod N."/>
            <person name="Nyima T."/>
            <person name="Olandt P."/>
            <person name="O'Neill B."/>
            <person name="O'Neill K."/>
            <person name="Osman S."/>
            <person name="Oyono L."/>
            <person name="Patti C."/>
            <person name="Perrin D."/>
            <person name="Phunkhang P."/>
            <person name="Pierre F."/>
            <person name="Priest M."/>
            <person name="Rachupka A."/>
            <person name="Raghuraman S."/>
            <person name="Rameau R."/>
            <person name="Ray V."/>
            <person name="Raymond C."/>
            <person name="Rege F."/>
            <person name="Rise C."/>
            <person name="Rogers J."/>
            <person name="Rogov P."/>
            <person name="Sahalie J."/>
            <person name="Settipalli S."/>
            <person name="Sharpe T."/>
            <person name="Shea T."/>
            <person name="Sheehan M."/>
            <person name="Sherpa N."/>
            <person name="Shi J."/>
            <person name="Shih D."/>
            <person name="Sloan J."/>
            <person name="Smith C."/>
            <person name="Sparrow T."/>
            <person name="Stalker J."/>
            <person name="Stange-Thomann N."/>
            <person name="Stavropoulos S."/>
            <person name="Stone C."/>
            <person name="Stone S."/>
            <person name="Sykes S."/>
            <person name="Tchuinga P."/>
            <person name="Tenzing P."/>
            <person name="Tesfaye S."/>
            <person name="Thoulutsang D."/>
            <person name="Thoulutsang Y."/>
            <person name="Topham K."/>
            <person name="Topping I."/>
            <person name="Tsamla T."/>
            <person name="Vassiliev H."/>
            <person name="Venkataraman V."/>
            <person name="Vo A."/>
            <person name="Wangchuk T."/>
            <person name="Wangdi T."/>
            <person name="Weiand M."/>
            <person name="Wilkinson J."/>
            <person name="Wilson A."/>
            <person name="Yadav S."/>
            <person name="Yang S."/>
            <person name="Yang X."/>
            <person name="Young G."/>
            <person name="Yu Q."/>
            <person name="Zainoun J."/>
            <person name="Zembek L."/>
            <person name="Zimmer A."/>
            <person name="Lander E.S."/>
        </authorList>
    </citation>
    <scope>NUCLEOTIDE SEQUENCE [LARGE SCALE GENOMIC DNA]</scope>
    <source>
        <strain evidence="6">Boxer</strain>
    </source>
</reference>
<evidence type="ECO:0000256" key="3">
    <source>
        <dbReference type="ARBA" id="ARBA00023319"/>
    </source>
</evidence>
<accession>A0A8P0N4R1</accession>
<name>A0A8C0Q8Y7_CANLF</name>
<reference evidence="7" key="3">
    <citation type="submission" date="2019-03" db="EMBL/GenBank/DDBJ databases">
        <authorList>
            <person name="Warren W.C."/>
            <person name="Johnson G.S."/>
        </authorList>
    </citation>
    <scope>NUCLEOTIDE SEQUENCE [LARGE SCALE GENOMIC DNA]</scope>
    <source>
        <strain evidence="7">Basenji</strain>
    </source>
</reference>
<gene>
    <name evidence="8" type="primary">LOC609023</name>
</gene>
<protein>
    <recommendedName>
        <fullName evidence="5">Ig-like domain-containing protein</fullName>
    </recommendedName>
</protein>
<dbReference type="Ensembl" id="ENSCAFT00040009362.1">
    <property type="protein sequence ID" value="ENSCAFP00040008107.1"/>
    <property type="gene ID" value="ENSCAFG00040004989.1"/>
</dbReference>
<dbReference type="Gene3D" id="2.60.40.10">
    <property type="entry name" value="Immunoglobulins"/>
    <property type="match status" value="1"/>
</dbReference>
<evidence type="ECO:0000313" key="7">
    <source>
        <dbReference type="Ensembl" id="ENSCAFP00030009938.1"/>
    </source>
</evidence>
<dbReference type="Ensembl" id="ENSCAFT00000002496.5">
    <property type="protein sequence ID" value="ENSCAFP00000002315.4"/>
    <property type="gene ID" value="ENSCAFG00000001593.5"/>
</dbReference>
<evidence type="ECO:0000313" key="10">
    <source>
        <dbReference type="Proteomes" id="UP000694542"/>
    </source>
</evidence>
<dbReference type="SUPFAM" id="SSF48726">
    <property type="entry name" value="Immunoglobulin"/>
    <property type="match status" value="1"/>
</dbReference>
<dbReference type="PANTHER" id="PTHR16423">
    <property type="entry name" value="TREM-LIKE TRANSCRIPT PROTEIN"/>
    <property type="match status" value="1"/>
</dbReference>
<dbReference type="PROSITE" id="PS50835">
    <property type="entry name" value="IG_LIKE"/>
    <property type="match status" value="1"/>
</dbReference>
<dbReference type="Proteomes" id="UP000002254">
    <property type="component" value="Chromosome 12"/>
</dbReference>
<dbReference type="Ensembl" id="ENSCAFT00030011364.1">
    <property type="protein sequence ID" value="ENSCAFP00030009938.1"/>
    <property type="gene ID" value="ENSCAFG00030006186.1"/>
</dbReference>
<organism evidence="8 10">
    <name type="scientific">Canis lupus familiaris</name>
    <name type="common">Dog</name>
    <name type="synonym">Canis familiaris</name>
    <dbReference type="NCBI Taxonomy" id="9615"/>
    <lineage>
        <taxon>Eukaryota</taxon>
        <taxon>Metazoa</taxon>
        <taxon>Chordata</taxon>
        <taxon>Craniata</taxon>
        <taxon>Vertebrata</taxon>
        <taxon>Euteleostomi</taxon>
        <taxon>Mammalia</taxon>
        <taxon>Eutheria</taxon>
        <taxon>Laurasiatheria</taxon>
        <taxon>Carnivora</taxon>
        <taxon>Caniformia</taxon>
        <taxon>Canidae</taxon>
        <taxon>Canis</taxon>
    </lineage>
</organism>
<dbReference type="InterPro" id="IPR013783">
    <property type="entry name" value="Ig-like_fold"/>
</dbReference>
<dbReference type="InterPro" id="IPR052314">
    <property type="entry name" value="Immune_rcpt_domain"/>
</dbReference>
<dbReference type="SMART" id="SM00409">
    <property type="entry name" value="IG"/>
    <property type="match status" value="1"/>
</dbReference>
<evidence type="ECO:0000256" key="2">
    <source>
        <dbReference type="ARBA" id="ARBA00023157"/>
    </source>
</evidence>
<feature type="compositionally biased region" description="Basic residues" evidence="4">
    <location>
        <begin position="334"/>
        <end position="343"/>
    </location>
</feature>
<evidence type="ECO:0000256" key="1">
    <source>
        <dbReference type="ARBA" id="ARBA00022729"/>
    </source>
</evidence>
<dbReference type="FunFam" id="2.60.40.10:FF:000370">
    <property type="entry name" value="CMRF35-like molecule 1"/>
    <property type="match status" value="1"/>
</dbReference>
<evidence type="ECO:0000313" key="9">
    <source>
        <dbReference type="Proteomes" id="UP000002254"/>
    </source>
</evidence>
<feature type="compositionally biased region" description="Pro residues" evidence="4">
    <location>
        <begin position="317"/>
        <end position="328"/>
    </location>
</feature>
<evidence type="ECO:0000256" key="4">
    <source>
        <dbReference type="SAM" id="MobiDB-lite"/>
    </source>
</evidence>
<dbReference type="Proteomes" id="UP000694429">
    <property type="component" value="Chromosome 12"/>
</dbReference>
<dbReference type="RefSeq" id="XP_038542572.1">
    <property type="nucleotide sequence ID" value="XM_038686644.1"/>
</dbReference>
<dbReference type="KEGG" id="cfa:609023"/>
<dbReference type="InterPro" id="IPR003599">
    <property type="entry name" value="Ig_sub"/>
</dbReference>
<dbReference type="GeneID" id="609023"/>
<accession>A0A8C0Q8Y7</accession>
<reference evidence="8" key="2">
    <citation type="submission" date="2018-10" db="EMBL/GenBank/DDBJ databases">
        <title>De novo assembly of a Great Dane genome.</title>
        <authorList>
            <person name="Kidd J.M."/>
            <person name="Pendleton A.L."/>
            <person name="Shen F."/>
            <person name="Emery S."/>
        </authorList>
    </citation>
    <scope>NUCLEOTIDE SEQUENCE [LARGE SCALE GENOMIC DNA]</scope>
    <source>
        <strain evidence="8">Great Dane</strain>
    </source>
</reference>
<keyword evidence="1" id="KW-0732">Signal</keyword>
<dbReference type="AlphaFoldDB" id="A0A8C0Q8Y7"/>
<keyword evidence="2" id="KW-1015">Disulfide bond</keyword>
<reference evidence="8" key="4">
    <citation type="submission" date="2025-05" db="UniProtKB">
        <authorList>
            <consortium name="Ensembl"/>
        </authorList>
    </citation>
    <scope>IDENTIFICATION</scope>
</reference>
<sequence>MCQAGLLPPHPDSRLSLEVPASLCPWPTLPKSPTPQAGLGLSHFVHLRRLEELSRVRPAPGSLSPVSPMSPAASTQGKDWMVWKASLLPLLLLPLLIPGSWALPEAQHLHRVAGQTLSVTCRYTPKGWPYQRKGWCKEVSPFKCTRLVSSSSPHKLVQASRFSIWDNPSTGLFIVTMIGLKEEDSGYYWCRIYHASSNSVSKSVRFYLAVSPAPTSMQATQASSELVSSQTQSSFPTTASSTTITPSQPQNSTLHSAAPSALVPVLCAFLVAKSLVLSALLVRASRSPHVQHRGRSLMRPAQPRHQALGSKKDGQTPPGPRRAPPWPLNPMLSAKKRHKSPRT</sequence>
<dbReference type="InterPro" id="IPR007110">
    <property type="entry name" value="Ig-like_dom"/>
</dbReference>
<dbReference type="CDD" id="cd05716">
    <property type="entry name" value="IgV_pIgR_like"/>
    <property type="match status" value="1"/>
</dbReference>
<feature type="compositionally biased region" description="Low complexity" evidence="4">
    <location>
        <begin position="223"/>
        <end position="253"/>
    </location>
</feature>
<dbReference type="Proteomes" id="UP000694542">
    <property type="component" value="Chromosome 12"/>
</dbReference>
<evidence type="ECO:0000313" key="8">
    <source>
        <dbReference type="Ensembl" id="ENSCAFP00040008107.1"/>
    </source>
</evidence>
<dbReference type="InterPro" id="IPR013106">
    <property type="entry name" value="Ig_V-set"/>
</dbReference>
<proteinExistence type="predicted"/>
<keyword evidence="3" id="KW-0393">Immunoglobulin domain</keyword>
<feature type="domain" description="Ig-like" evidence="5">
    <location>
        <begin position="104"/>
        <end position="201"/>
    </location>
</feature>
<evidence type="ECO:0000313" key="6">
    <source>
        <dbReference type="Ensembl" id="ENSCAFP00000002315.4"/>
    </source>
</evidence>
<dbReference type="Pfam" id="PF07686">
    <property type="entry name" value="V-set"/>
    <property type="match status" value="1"/>
</dbReference>